<dbReference type="PANTHER" id="PTHR12629">
    <property type="entry name" value="DIPHOSPHOINOSITOL POLYPHOSPHATE PHOSPHOHYDROLASE"/>
    <property type="match status" value="1"/>
</dbReference>
<proteinExistence type="predicted"/>
<keyword evidence="3 6" id="KW-0378">Hydrolase</keyword>
<dbReference type="InterPro" id="IPR015797">
    <property type="entry name" value="NUDIX_hydrolase-like_dom_sf"/>
</dbReference>
<reference evidence="6 7" key="1">
    <citation type="submission" date="2020-08" db="EMBL/GenBank/DDBJ databases">
        <title>Genome sequence of Sphingomonas rhizophila KACC 19189T.</title>
        <authorList>
            <person name="Hyun D.-W."/>
            <person name="Bae J.-W."/>
        </authorList>
    </citation>
    <scope>NUCLEOTIDE SEQUENCE [LARGE SCALE GENOMIC DNA]</scope>
    <source>
        <strain evidence="6 7">KACC 19189</strain>
    </source>
</reference>
<dbReference type="PROSITE" id="PS51462">
    <property type="entry name" value="NUDIX"/>
    <property type="match status" value="1"/>
</dbReference>
<dbReference type="GO" id="GO:0005737">
    <property type="term" value="C:cytoplasm"/>
    <property type="evidence" value="ECO:0007669"/>
    <property type="project" value="TreeGrafter"/>
</dbReference>
<dbReference type="GO" id="GO:0016462">
    <property type="term" value="F:pyrophosphatase activity"/>
    <property type="evidence" value="ECO:0007669"/>
    <property type="project" value="InterPro"/>
</dbReference>
<evidence type="ECO:0000256" key="4">
    <source>
        <dbReference type="ARBA" id="ARBA00022842"/>
    </source>
</evidence>
<keyword evidence="2" id="KW-0479">Metal-binding</keyword>
<dbReference type="AlphaFoldDB" id="A0A7G9S8W6"/>
<sequence>MAALSPVPQFAEPARRFPGLPVRSGALPFRWTPNGMEVLLIRRVHTDDWSIPKGHLIDGLSFPDTARIEAMEEAGVIGTIADAPIGSFSHHKARKGFFTSDEIVEVVTYPLEVSSLDRRWQEDGLRHRRWFGIDEACRVVRPPLAALLAEFAGARLPVALPAN</sequence>
<evidence type="ECO:0000256" key="1">
    <source>
        <dbReference type="ARBA" id="ARBA00001946"/>
    </source>
</evidence>
<dbReference type="PANTHER" id="PTHR12629:SF0">
    <property type="entry name" value="DIPHOSPHOINOSITOL-POLYPHOSPHATE DIPHOSPHATASE"/>
    <property type="match status" value="1"/>
</dbReference>
<protein>
    <submittedName>
        <fullName evidence="6">NUDIX hydrolase</fullName>
    </submittedName>
</protein>
<dbReference type="EMBL" id="CP060717">
    <property type="protein sequence ID" value="QNN64291.1"/>
    <property type="molecule type" value="Genomic_DNA"/>
</dbReference>
<evidence type="ECO:0000259" key="5">
    <source>
        <dbReference type="PROSITE" id="PS51462"/>
    </source>
</evidence>
<dbReference type="SUPFAM" id="SSF55811">
    <property type="entry name" value="Nudix"/>
    <property type="match status" value="1"/>
</dbReference>
<evidence type="ECO:0000313" key="6">
    <source>
        <dbReference type="EMBL" id="QNN64291.1"/>
    </source>
</evidence>
<dbReference type="Gene3D" id="3.90.79.10">
    <property type="entry name" value="Nucleoside Triphosphate Pyrophosphohydrolase"/>
    <property type="match status" value="1"/>
</dbReference>
<dbReference type="InterPro" id="IPR047198">
    <property type="entry name" value="DDP-like_NUDIX"/>
</dbReference>
<evidence type="ECO:0000256" key="2">
    <source>
        <dbReference type="ARBA" id="ARBA00022723"/>
    </source>
</evidence>
<gene>
    <name evidence="6" type="ORF">H9L12_08005</name>
</gene>
<keyword evidence="4" id="KW-0460">Magnesium</keyword>
<dbReference type="GO" id="GO:0046872">
    <property type="term" value="F:metal ion binding"/>
    <property type="evidence" value="ECO:0007669"/>
    <property type="project" value="UniProtKB-KW"/>
</dbReference>
<dbReference type="Pfam" id="PF00293">
    <property type="entry name" value="NUDIX"/>
    <property type="match status" value="1"/>
</dbReference>
<name>A0A7G9S8W6_9SPHN</name>
<organism evidence="6 7">
    <name type="scientific">Sphingomonas rhizophila</name>
    <dbReference type="NCBI Taxonomy" id="2071607"/>
    <lineage>
        <taxon>Bacteria</taxon>
        <taxon>Pseudomonadati</taxon>
        <taxon>Pseudomonadota</taxon>
        <taxon>Alphaproteobacteria</taxon>
        <taxon>Sphingomonadales</taxon>
        <taxon>Sphingomonadaceae</taxon>
        <taxon>Sphingomonas</taxon>
    </lineage>
</organism>
<feature type="domain" description="Nudix hydrolase" evidence="5">
    <location>
        <begin position="21"/>
        <end position="161"/>
    </location>
</feature>
<comment type="cofactor">
    <cofactor evidence="1">
        <name>Mg(2+)</name>
        <dbReference type="ChEBI" id="CHEBI:18420"/>
    </cofactor>
</comment>
<dbReference type="Proteomes" id="UP000515955">
    <property type="component" value="Chromosome"/>
</dbReference>
<dbReference type="KEGG" id="srhi:H9L12_08005"/>
<dbReference type="CDD" id="cd04666">
    <property type="entry name" value="NUDIX_DIPP2_like_Nudt4"/>
    <property type="match status" value="1"/>
</dbReference>
<dbReference type="RefSeq" id="WP_187541291.1">
    <property type="nucleotide sequence ID" value="NZ_CP060717.1"/>
</dbReference>
<keyword evidence="7" id="KW-1185">Reference proteome</keyword>
<evidence type="ECO:0000256" key="3">
    <source>
        <dbReference type="ARBA" id="ARBA00022801"/>
    </source>
</evidence>
<accession>A0A7G9S8W6</accession>
<dbReference type="InterPro" id="IPR000086">
    <property type="entry name" value="NUDIX_hydrolase_dom"/>
</dbReference>
<evidence type="ECO:0000313" key="7">
    <source>
        <dbReference type="Proteomes" id="UP000515955"/>
    </source>
</evidence>